<reference evidence="5" key="1">
    <citation type="journal article" date="2023" name="Mol. Phylogenet. Evol.">
        <title>Genome-scale phylogeny and comparative genomics of the fungal order Sordariales.</title>
        <authorList>
            <person name="Hensen N."/>
            <person name="Bonometti L."/>
            <person name="Westerberg I."/>
            <person name="Brannstrom I.O."/>
            <person name="Guillou S."/>
            <person name="Cros-Aarteil S."/>
            <person name="Calhoun S."/>
            <person name="Haridas S."/>
            <person name="Kuo A."/>
            <person name="Mondo S."/>
            <person name="Pangilinan J."/>
            <person name="Riley R."/>
            <person name="LaButti K."/>
            <person name="Andreopoulos B."/>
            <person name="Lipzen A."/>
            <person name="Chen C."/>
            <person name="Yan M."/>
            <person name="Daum C."/>
            <person name="Ng V."/>
            <person name="Clum A."/>
            <person name="Steindorff A."/>
            <person name="Ohm R.A."/>
            <person name="Martin F."/>
            <person name="Silar P."/>
            <person name="Natvig D.O."/>
            <person name="Lalanne C."/>
            <person name="Gautier V."/>
            <person name="Ament-Velasquez S.L."/>
            <person name="Kruys A."/>
            <person name="Hutchinson M.I."/>
            <person name="Powell A.J."/>
            <person name="Barry K."/>
            <person name="Miller A.N."/>
            <person name="Grigoriev I.V."/>
            <person name="Debuchy R."/>
            <person name="Gladieux P."/>
            <person name="Hiltunen Thoren M."/>
            <person name="Johannesson H."/>
        </authorList>
    </citation>
    <scope>NUCLEOTIDE SEQUENCE</scope>
    <source>
        <strain evidence="5">CBS 538.74</strain>
    </source>
</reference>
<keyword evidence="6" id="KW-1185">Reference proteome</keyword>
<dbReference type="CDD" id="cd00067">
    <property type="entry name" value="GAL4"/>
    <property type="match status" value="1"/>
</dbReference>
<dbReference type="InterPro" id="IPR001138">
    <property type="entry name" value="Zn2Cys6_DnaBD"/>
</dbReference>
<feature type="region of interest" description="Disordered" evidence="3">
    <location>
        <begin position="1"/>
        <end position="53"/>
    </location>
</feature>
<protein>
    <submittedName>
        <fullName evidence="5">Proline utilization trans-activator</fullName>
    </submittedName>
</protein>
<dbReference type="GO" id="GO:0000981">
    <property type="term" value="F:DNA-binding transcription factor activity, RNA polymerase II-specific"/>
    <property type="evidence" value="ECO:0007669"/>
    <property type="project" value="InterPro"/>
</dbReference>
<gene>
    <name evidence="5" type="ORF">C8A00DRAFT_37665</name>
</gene>
<evidence type="ECO:0000259" key="4">
    <source>
        <dbReference type="PROSITE" id="PS50048"/>
    </source>
</evidence>
<dbReference type="InterPro" id="IPR036864">
    <property type="entry name" value="Zn2-C6_fun-type_DNA-bd_sf"/>
</dbReference>
<dbReference type="Pfam" id="PF04082">
    <property type="entry name" value="Fungal_trans"/>
    <property type="match status" value="1"/>
</dbReference>
<keyword evidence="2" id="KW-0539">Nucleus</keyword>
<feature type="compositionally biased region" description="Low complexity" evidence="3">
    <location>
        <begin position="21"/>
        <end position="35"/>
    </location>
</feature>
<dbReference type="PROSITE" id="PS00463">
    <property type="entry name" value="ZN2_CY6_FUNGAL_1"/>
    <property type="match status" value="1"/>
</dbReference>
<dbReference type="InterPro" id="IPR007219">
    <property type="entry name" value="XnlR_reg_dom"/>
</dbReference>
<feature type="region of interest" description="Disordered" evidence="3">
    <location>
        <begin position="90"/>
        <end position="122"/>
    </location>
</feature>
<accession>A0AAN6ZS18</accession>
<dbReference type="CDD" id="cd12148">
    <property type="entry name" value="fungal_TF_MHR"/>
    <property type="match status" value="1"/>
</dbReference>
<feature type="compositionally biased region" description="Basic residues" evidence="3">
    <location>
        <begin position="92"/>
        <end position="110"/>
    </location>
</feature>
<feature type="domain" description="Zn(2)-C6 fungal-type" evidence="4">
    <location>
        <begin position="58"/>
        <end position="87"/>
    </location>
</feature>
<organism evidence="5 6">
    <name type="scientific">Chaetomidium leptoderma</name>
    <dbReference type="NCBI Taxonomy" id="669021"/>
    <lineage>
        <taxon>Eukaryota</taxon>
        <taxon>Fungi</taxon>
        <taxon>Dikarya</taxon>
        <taxon>Ascomycota</taxon>
        <taxon>Pezizomycotina</taxon>
        <taxon>Sordariomycetes</taxon>
        <taxon>Sordariomycetidae</taxon>
        <taxon>Sordariales</taxon>
        <taxon>Chaetomiaceae</taxon>
        <taxon>Chaetomidium</taxon>
    </lineage>
</organism>
<reference evidence="5" key="2">
    <citation type="submission" date="2023-05" db="EMBL/GenBank/DDBJ databases">
        <authorList>
            <consortium name="Lawrence Berkeley National Laboratory"/>
            <person name="Steindorff A."/>
            <person name="Hensen N."/>
            <person name="Bonometti L."/>
            <person name="Westerberg I."/>
            <person name="Brannstrom I.O."/>
            <person name="Guillou S."/>
            <person name="Cros-Aarteil S."/>
            <person name="Calhoun S."/>
            <person name="Haridas S."/>
            <person name="Kuo A."/>
            <person name="Mondo S."/>
            <person name="Pangilinan J."/>
            <person name="Riley R."/>
            <person name="Labutti K."/>
            <person name="Andreopoulos B."/>
            <person name="Lipzen A."/>
            <person name="Chen C."/>
            <person name="Yanf M."/>
            <person name="Daum C."/>
            <person name="Ng V."/>
            <person name="Clum A."/>
            <person name="Ohm R."/>
            <person name="Martin F."/>
            <person name="Silar P."/>
            <person name="Natvig D."/>
            <person name="Lalanne C."/>
            <person name="Gautier V."/>
            <person name="Ament-Velasquez S.L."/>
            <person name="Kruys A."/>
            <person name="Hutchinson M.I."/>
            <person name="Powell A.J."/>
            <person name="Barry K."/>
            <person name="Miller A.N."/>
            <person name="Grigoriev I.V."/>
            <person name="Debuchy R."/>
            <person name="Gladieux P."/>
            <person name="Thoren M.H."/>
            <person name="Johannesson H."/>
        </authorList>
    </citation>
    <scope>NUCLEOTIDE SEQUENCE</scope>
    <source>
        <strain evidence="5">CBS 538.74</strain>
    </source>
</reference>
<sequence>MESYSAGAPHLSAASTNGSPSVSSDSPGTATSSSTPMLSATTDARLGQPGAPPSVPAACLACRGKHLKCDGNTPCSRCTSANQECLYVPSRRGYKGPRRNTAHNPNKRHASSSPPYPGSDESCPMMLGHGGVPLAPPTLAGFNPGIVLPEQSPVSYTTPSPMTNVPLYRNPFAPAMDPNALALTTTATQQVAPPVQPPAPTLEERCFDAFYHFFHAGHPFVLPKDYFIRALKDGSAPNLSIVMAAMRYIGSLYVDAGPAKATFLDEAIRQCYQPGTTKDGYLIQALLLIIVGLDGQCNQGRARELLADCERFAIEIDLNKREFATLHGRGNPVLEESWRRTWWDLYVCDGMIAGVHRVTKFLLFDIQADVGLPCEEQQYLTGRIPQTLYMEDFDEQGFGDEDREFSSFTYRIAAARNLGRMMHMPPVMFPDDATIDRVQSLLTNWRIHLPDSKRDDLSKNCTLDEMMFQAHFITHACTIMLHQPLSQLDTSPVQAVNSCAPHRPVPSGDVFNTHTRHTLTAASEISKMITQAVPITHHTHFFTCVITLSSIVHLSKWALYFVDDEDHLRQQVRLNIGALNKLSKVWKAAETAWGQVKGVAQEIYREKKAQQISPAFWVGFTQEQMMSSIHADEGIMSEFSAVGAVMGRVS</sequence>
<evidence type="ECO:0000313" key="6">
    <source>
        <dbReference type="Proteomes" id="UP001302745"/>
    </source>
</evidence>
<proteinExistence type="predicted"/>
<dbReference type="Proteomes" id="UP001302745">
    <property type="component" value="Unassembled WGS sequence"/>
</dbReference>
<dbReference type="SUPFAM" id="SSF57701">
    <property type="entry name" value="Zn2/Cys6 DNA-binding domain"/>
    <property type="match status" value="1"/>
</dbReference>
<evidence type="ECO:0000256" key="1">
    <source>
        <dbReference type="ARBA" id="ARBA00022723"/>
    </source>
</evidence>
<dbReference type="Gene3D" id="4.10.240.10">
    <property type="entry name" value="Zn(2)-C6 fungal-type DNA-binding domain"/>
    <property type="match status" value="1"/>
</dbReference>
<dbReference type="AlphaFoldDB" id="A0AAN6ZS18"/>
<keyword evidence="1" id="KW-0479">Metal-binding</keyword>
<evidence type="ECO:0000256" key="3">
    <source>
        <dbReference type="SAM" id="MobiDB-lite"/>
    </source>
</evidence>
<name>A0AAN6ZS18_9PEZI</name>
<dbReference type="EMBL" id="MU857129">
    <property type="protein sequence ID" value="KAK4149735.1"/>
    <property type="molecule type" value="Genomic_DNA"/>
</dbReference>
<comment type="caution">
    <text evidence="5">The sequence shown here is derived from an EMBL/GenBank/DDBJ whole genome shotgun (WGS) entry which is preliminary data.</text>
</comment>
<dbReference type="SMART" id="SM00066">
    <property type="entry name" value="GAL4"/>
    <property type="match status" value="1"/>
</dbReference>
<dbReference type="GO" id="GO:0006351">
    <property type="term" value="P:DNA-templated transcription"/>
    <property type="evidence" value="ECO:0007669"/>
    <property type="project" value="InterPro"/>
</dbReference>
<dbReference type="PANTHER" id="PTHR47431:SF1">
    <property type="entry name" value="ZN(II)2CYS6 TRANSCRIPTION FACTOR (EUROFUNG)"/>
    <property type="match status" value="1"/>
</dbReference>
<evidence type="ECO:0000256" key="2">
    <source>
        <dbReference type="ARBA" id="ARBA00023242"/>
    </source>
</evidence>
<dbReference type="Pfam" id="PF00172">
    <property type="entry name" value="Zn_clus"/>
    <property type="match status" value="1"/>
</dbReference>
<dbReference type="GO" id="GO:0003677">
    <property type="term" value="F:DNA binding"/>
    <property type="evidence" value="ECO:0007669"/>
    <property type="project" value="InterPro"/>
</dbReference>
<dbReference type="PANTHER" id="PTHR47431">
    <property type="entry name" value="ZN(II)2CYS6 TRANSCRIPTION FACTOR (EUROFUNG)-RELATED"/>
    <property type="match status" value="1"/>
</dbReference>
<dbReference type="GO" id="GO:0008270">
    <property type="term" value="F:zinc ion binding"/>
    <property type="evidence" value="ECO:0007669"/>
    <property type="project" value="InterPro"/>
</dbReference>
<dbReference type="PROSITE" id="PS50048">
    <property type="entry name" value="ZN2_CY6_FUNGAL_2"/>
    <property type="match status" value="1"/>
</dbReference>
<evidence type="ECO:0000313" key="5">
    <source>
        <dbReference type="EMBL" id="KAK4149735.1"/>
    </source>
</evidence>